<feature type="domain" description="Sodium/calcium exchanger membrane region" evidence="13">
    <location>
        <begin position="53"/>
        <end position="183"/>
    </location>
</feature>
<dbReference type="Pfam" id="PF01699">
    <property type="entry name" value="Na_Ca_ex"/>
    <property type="match status" value="1"/>
</dbReference>
<evidence type="ECO:0000256" key="11">
    <source>
        <dbReference type="ARBA" id="ARBA00038187"/>
    </source>
</evidence>
<keyword evidence="5 12" id="KW-0812">Transmembrane</keyword>
<dbReference type="GO" id="GO:0015297">
    <property type="term" value="F:antiporter activity"/>
    <property type="evidence" value="ECO:0007669"/>
    <property type="project" value="UniProtKB-KW"/>
</dbReference>
<sequence>MPTAKGALGFVSEEHKSKSYKLKSGTNQQNCSGLVNLDDYKAKCSLLKSNNPSSEYFCCSLESLSCLLKLSPTLAGVTLLSLGNGAPAVFSSLVSFMDSETQDVALNTVLGGALFVTCVVVGTISISVQQKRVRINKPAFVRDVCYLLLVLSSLTLILVYGKINLWGSLAFSLMYIIYVILVYIVYTVWNSDATDDDIDSDSGGLKKPILNGIEKVETACLEQGNMEDGKGSVETKRFCSMLFWIIEMPLYLPRRLTIPIACKDRWSKPMAVVSVSLAPILLSILWDLQDDKTSVIDYVIGCLFGLTFGVIA</sequence>
<evidence type="ECO:0000259" key="13">
    <source>
        <dbReference type="Pfam" id="PF01699"/>
    </source>
</evidence>
<dbReference type="InterPro" id="IPR051359">
    <property type="entry name" value="CaCA_antiporter"/>
</dbReference>
<dbReference type="InterPro" id="IPR004837">
    <property type="entry name" value="NaCa_Exmemb"/>
</dbReference>
<comment type="caution">
    <text evidence="14">The sequence shown here is derived from an EMBL/GenBank/DDBJ whole genome shotgun (WGS) entry which is preliminary data.</text>
</comment>
<evidence type="ECO:0000256" key="6">
    <source>
        <dbReference type="ARBA" id="ARBA00022958"/>
    </source>
</evidence>
<name>A0A6A3BZ20_HIBSY</name>
<reference evidence="14" key="1">
    <citation type="submission" date="2019-09" db="EMBL/GenBank/DDBJ databases">
        <title>Draft genome information of white flower Hibiscus syriacus.</title>
        <authorList>
            <person name="Kim Y.-M."/>
        </authorList>
    </citation>
    <scope>NUCLEOTIDE SEQUENCE [LARGE SCALE GENOMIC DNA]</scope>
    <source>
        <strain evidence="14">YM2019G1</strain>
    </source>
</reference>
<evidence type="ECO:0000313" key="15">
    <source>
        <dbReference type="Proteomes" id="UP000436088"/>
    </source>
</evidence>
<evidence type="ECO:0000256" key="12">
    <source>
        <dbReference type="SAM" id="Phobius"/>
    </source>
</evidence>
<proteinExistence type="inferred from homology"/>
<evidence type="ECO:0000256" key="9">
    <source>
        <dbReference type="ARBA" id="ARBA00023136"/>
    </source>
</evidence>
<dbReference type="EMBL" id="VEPZ02000638">
    <property type="protein sequence ID" value="KAE8721161.1"/>
    <property type="molecule type" value="Genomic_DNA"/>
</dbReference>
<keyword evidence="2" id="KW-0813">Transport</keyword>
<dbReference type="InterPro" id="IPR044880">
    <property type="entry name" value="NCX_ion-bd_dom_sf"/>
</dbReference>
<feature type="transmembrane region" description="Helical" evidence="12">
    <location>
        <begin position="109"/>
        <end position="128"/>
    </location>
</feature>
<evidence type="ECO:0000256" key="1">
    <source>
        <dbReference type="ARBA" id="ARBA00004141"/>
    </source>
</evidence>
<dbReference type="GO" id="GO:0006813">
    <property type="term" value="P:potassium ion transport"/>
    <property type="evidence" value="ECO:0007669"/>
    <property type="project" value="UniProtKB-KW"/>
</dbReference>
<evidence type="ECO:0000256" key="8">
    <source>
        <dbReference type="ARBA" id="ARBA00023053"/>
    </source>
</evidence>
<accession>A0A6A3BZ20</accession>
<feature type="transmembrane region" description="Helical" evidence="12">
    <location>
        <begin position="166"/>
        <end position="186"/>
    </location>
</feature>
<dbReference type="PANTHER" id="PTHR12266:SF18">
    <property type="entry name" value="CATION_CALCIUM EXCHANGER 2"/>
    <property type="match status" value="1"/>
</dbReference>
<dbReference type="GO" id="GO:0006814">
    <property type="term" value="P:sodium ion transport"/>
    <property type="evidence" value="ECO:0007669"/>
    <property type="project" value="UniProtKB-KW"/>
</dbReference>
<dbReference type="GO" id="GO:0016020">
    <property type="term" value="C:membrane"/>
    <property type="evidence" value="ECO:0007669"/>
    <property type="project" value="UniProtKB-SubCell"/>
</dbReference>
<evidence type="ECO:0000256" key="2">
    <source>
        <dbReference type="ARBA" id="ARBA00022448"/>
    </source>
</evidence>
<keyword evidence="15" id="KW-1185">Reference proteome</keyword>
<evidence type="ECO:0000256" key="4">
    <source>
        <dbReference type="ARBA" id="ARBA00022538"/>
    </source>
</evidence>
<evidence type="ECO:0000256" key="3">
    <source>
        <dbReference type="ARBA" id="ARBA00022449"/>
    </source>
</evidence>
<dbReference type="Proteomes" id="UP000436088">
    <property type="component" value="Unassembled WGS sequence"/>
</dbReference>
<keyword evidence="10" id="KW-0739">Sodium transport</keyword>
<keyword evidence="6" id="KW-0630">Potassium</keyword>
<evidence type="ECO:0000313" key="14">
    <source>
        <dbReference type="EMBL" id="KAE8721161.1"/>
    </source>
</evidence>
<evidence type="ECO:0000256" key="7">
    <source>
        <dbReference type="ARBA" id="ARBA00022989"/>
    </source>
</evidence>
<keyword evidence="8" id="KW-0915">Sodium</keyword>
<keyword evidence="9 12" id="KW-0472">Membrane</keyword>
<feature type="transmembrane region" description="Helical" evidence="12">
    <location>
        <begin position="295"/>
        <end position="311"/>
    </location>
</feature>
<gene>
    <name evidence="14" type="ORF">F3Y22_tig00016637pilonHSYRG00029</name>
</gene>
<organism evidence="14 15">
    <name type="scientific">Hibiscus syriacus</name>
    <name type="common">Rose of Sharon</name>
    <dbReference type="NCBI Taxonomy" id="106335"/>
    <lineage>
        <taxon>Eukaryota</taxon>
        <taxon>Viridiplantae</taxon>
        <taxon>Streptophyta</taxon>
        <taxon>Embryophyta</taxon>
        <taxon>Tracheophyta</taxon>
        <taxon>Spermatophyta</taxon>
        <taxon>Magnoliopsida</taxon>
        <taxon>eudicotyledons</taxon>
        <taxon>Gunneridae</taxon>
        <taxon>Pentapetalae</taxon>
        <taxon>rosids</taxon>
        <taxon>malvids</taxon>
        <taxon>Malvales</taxon>
        <taxon>Malvaceae</taxon>
        <taxon>Malvoideae</taxon>
        <taxon>Hibiscus</taxon>
    </lineage>
</organism>
<protein>
    <submittedName>
        <fullName evidence="14">Sodium/calcium exchanger family protein isoform 2</fullName>
    </submittedName>
</protein>
<evidence type="ECO:0000256" key="5">
    <source>
        <dbReference type="ARBA" id="ARBA00022692"/>
    </source>
</evidence>
<dbReference type="PANTHER" id="PTHR12266">
    <property type="entry name" value="NA+/CA2+ K+ INDEPENDENT EXCHANGER"/>
    <property type="match status" value="1"/>
</dbReference>
<dbReference type="AlphaFoldDB" id="A0A6A3BZ20"/>
<feature type="transmembrane region" description="Helical" evidence="12">
    <location>
        <begin position="270"/>
        <end position="289"/>
    </location>
</feature>
<keyword evidence="4" id="KW-0633">Potassium transport</keyword>
<keyword evidence="3" id="KW-0050">Antiport</keyword>
<feature type="transmembrane region" description="Helical" evidence="12">
    <location>
        <begin position="140"/>
        <end position="160"/>
    </location>
</feature>
<keyword evidence="10" id="KW-0406">Ion transport</keyword>
<dbReference type="Gene3D" id="1.20.1420.30">
    <property type="entry name" value="NCX, central ion-binding region"/>
    <property type="match status" value="1"/>
</dbReference>
<dbReference type="GO" id="GO:0008324">
    <property type="term" value="F:monoatomic cation transmembrane transporter activity"/>
    <property type="evidence" value="ECO:0007669"/>
    <property type="project" value="TreeGrafter"/>
</dbReference>
<comment type="similarity">
    <text evidence="11">Belongs to the Ca(2+):cation antiporter (CaCA) (TC 2.A.19) family. Cation/calcium exchanger (CCX) subfamily.</text>
</comment>
<comment type="subcellular location">
    <subcellularLocation>
        <location evidence="1">Membrane</location>
        <topology evidence="1">Multi-pass membrane protein</topology>
    </subcellularLocation>
</comment>
<evidence type="ECO:0000256" key="10">
    <source>
        <dbReference type="ARBA" id="ARBA00023201"/>
    </source>
</evidence>
<keyword evidence="7 12" id="KW-1133">Transmembrane helix</keyword>